<dbReference type="RefSeq" id="WP_093796257.1">
    <property type="nucleotide sequence ID" value="NZ_CP155571.1"/>
</dbReference>
<accession>A0ABZ3J6B8</accession>
<proteinExistence type="predicted"/>
<feature type="chain" id="PRO_5047314931" evidence="1">
    <location>
        <begin position="25"/>
        <end position="106"/>
    </location>
</feature>
<protein>
    <submittedName>
        <fullName evidence="2">Uncharacterized protein</fullName>
    </submittedName>
</protein>
<feature type="signal peptide" evidence="1">
    <location>
        <begin position="1"/>
        <end position="24"/>
    </location>
</feature>
<gene>
    <name evidence="2" type="ORF">SPACI_035360</name>
</gene>
<evidence type="ECO:0000313" key="3">
    <source>
        <dbReference type="Proteomes" id="UP000216052"/>
    </source>
</evidence>
<name>A0ABZ3J6B8_SPOA4</name>
<sequence>MKKSLLVILMITVMVCVISGSCFAKEGDGAKAYAEEQACDAEMNKPVICDKDYPEWGFRAHSWITGTGSNTIAHTQLIDRVNGMVIKEINTRCNYVDPIFDCSGNN</sequence>
<dbReference type="Proteomes" id="UP000216052">
    <property type="component" value="Chromosome"/>
</dbReference>
<keyword evidence="1" id="KW-0732">Signal</keyword>
<dbReference type="EMBL" id="CP155571">
    <property type="protein sequence ID" value="XFO73437.1"/>
    <property type="molecule type" value="Genomic_DNA"/>
</dbReference>
<keyword evidence="3" id="KW-1185">Reference proteome</keyword>
<organism evidence="2 3">
    <name type="scientific">Sporomusa acidovorans (strain ATCC 49682 / DSM 3132 / Mol)</name>
    <dbReference type="NCBI Taxonomy" id="1123286"/>
    <lineage>
        <taxon>Bacteria</taxon>
        <taxon>Bacillati</taxon>
        <taxon>Bacillota</taxon>
        <taxon>Negativicutes</taxon>
        <taxon>Selenomonadales</taxon>
        <taxon>Sporomusaceae</taxon>
        <taxon>Sporomusa</taxon>
    </lineage>
</organism>
<reference evidence="2" key="1">
    <citation type="submission" date="2024-05" db="EMBL/GenBank/DDBJ databases">
        <title>Isolation and characterization of Sporomusa carbonis sp. nov., a carboxydotrophic hydrogenogen in the genus of Sporomusa isolated from a charcoal burning pile.</title>
        <authorList>
            <person name="Boeer T."/>
            <person name="Rosenbaum F."/>
            <person name="Eysell L."/>
            <person name="Mueller V."/>
            <person name="Daniel R."/>
            <person name="Poehlein A."/>
        </authorList>
    </citation>
    <scope>NUCLEOTIDE SEQUENCE [LARGE SCALE GENOMIC DNA]</scope>
    <source>
        <strain evidence="2">DSM 3132</strain>
    </source>
</reference>
<evidence type="ECO:0000256" key="1">
    <source>
        <dbReference type="SAM" id="SignalP"/>
    </source>
</evidence>
<dbReference type="PROSITE" id="PS51257">
    <property type="entry name" value="PROKAR_LIPOPROTEIN"/>
    <property type="match status" value="1"/>
</dbReference>
<evidence type="ECO:0000313" key="2">
    <source>
        <dbReference type="EMBL" id="XFO73437.1"/>
    </source>
</evidence>